<evidence type="ECO:0000256" key="2">
    <source>
        <dbReference type="ARBA" id="ARBA00023125"/>
    </source>
</evidence>
<evidence type="ECO:0000313" key="7">
    <source>
        <dbReference type="Proteomes" id="UP000260025"/>
    </source>
</evidence>
<proteinExistence type="predicted"/>
<feature type="domain" description="Cyclic nucleotide-binding" evidence="4">
    <location>
        <begin position="23"/>
        <end position="122"/>
    </location>
</feature>
<protein>
    <submittedName>
        <fullName evidence="6">Crp/Fnr family transcriptional regulator</fullName>
    </submittedName>
</protein>
<dbReference type="EMBL" id="QVEV01000032">
    <property type="protein sequence ID" value="RGC12338.1"/>
    <property type="molecule type" value="Genomic_DNA"/>
</dbReference>
<dbReference type="GO" id="GO:0003700">
    <property type="term" value="F:DNA-binding transcription factor activity"/>
    <property type="evidence" value="ECO:0007669"/>
    <property type="project" value="TreeGrafter"/>
</dbReference>
<dbReference type="Gene3D" id="2.60.120.10">
    <property type="entry name" value="Jelly Rolls"/>
    <property type="match status" value="1"/>
</dbReference>
<keyword evidence="2" id="KW-0238">DNA-binding</keyword>
<dbReference type="PROSITE" id="PS51063">
    <property type="entry name" value="HTH_CRP_2"/>
    <property type="match status" value="1"/>
</dbReference>
<dbReference type="Pfam" id="PF00027">
    <property type="entry name" value="cNMP_binding"/>
    <property type="match status" value="1"/>
</dbReference>
<dbReference type="CDD" id="cd00038">
    <property type="entry name" value="CAP_ED"/>
    <property type="match status" value="1"/>
</dbReference>
<feature type="domain" description="HTH crp-type" evidence="5">
    <location>
        <begin position="136"/>
        <end position="208"/>
    </location>
</feature>
<dbReference type="SUPFAM" id="SSF51206">
    <property type="entry name" value="cAMP-binding domain-like"/>
    <property type="match status" value="1"/>
</dbReference>
<dbReference type="Proteomes" id="UP000260025">
    <property type="component" value="Unassembled WGS sequence"/>
</dbReference>
<organism evidence="6 7">
    <name type="scientific">Clostridium innocuum</name>
    <dbReference type="NCBI Taxonomy" id="1522"/>
    <lineage>
        <taxon>Bacteria</taxon>
        <taxon>Bacillati</taxon>
        <taxon>Bacillota</taxon>
        <taxon>Clostridia</taxon>
        <taxon>Eubacteriales</taxon>
        <taxon>Clostridiaceae</taxon>
        <taxon>Clostridium</taxon>
    </lineage>
</organism>
<dbReference type="Pfam" id="PF13545">
    <property type="entry name" value="HTH_Crp_2"/>
    <property type="match status" value="1"/>
</dbReference>
<keyword evidence="1" id="KW-0805">Transcription regulation</keyword>
<evidence type="ECO:0000259" key="5">
    <source>
        <dbReference type="PROSITE" id="PS51063"/>
    </source>
</evidence>
<dbReference type="InterPro" id="IPR012318">
    <property type="entry name" value="HTH_CRP"/>
</dbReference>
<dbReference type="InterPro" id="IPR000595">
    <property type="entry name" value="cNMP-bd_dom"/>
</dbReference>
<sequence length="225" mass="25803">MSQIKIPEELYHCFEAAGYLQSYEPNEDIYLQGEDASRIYFIKKGRVRAYYITTGGRELTFEIIEKGRIFGESSFLTQCARPVCVAAVTPVELMACDLNQLYAYMEKSAKLMQLMLQLLSNTCNHLTAQLRRITLYDRYQRIASLLLSETQHPDFDRGVTASSIPYTQEDLALILNLNRVTVNRVLQEWKKLQVVAVSYGRITILNRTYLQRLFPTANPVQAAAQ</sequence>
<comment type="caution">
    <text evidence="6">The sequence shown here is derived from an EMBL/GenBank/DDBJ whole genome shotgun (WGS) entry which is preliminary data.</text>
</comment>
<dbReference type="OrthoDB" id="8254501at2"/>
<dbReference type="AlphaFoldDB" id="A0A3E2VNE9"/>
<name>A0A3E2VNE9_CLOIN</name>
<evidence type="ECO:0000256" key="1">
    <source>
        <dbReference type="ARBA" id="ARBA00023015"/>
    </source>
</evidence>
<dbReference type="PANTHER" id="PTHR24567">
    <property type="entry name" value="CRP FAMILY TRANSCRIPTIONAL REGULATORY PROTEIN"/>
    <property type="match status" value="1"/>
</dbReference>
<dbReference type="SUPFAM" id="SSF46785">
    <property type="entry name" value="Winged helix' DNA-binding domain"/>
    <property type="match status" value="1"/>
</dbReference>
<dbReference type="InterPro" id="IPR036388">
    <property type="entry name" value="WH-like_DNA-bd_sf"/>
</dbReference>
<dbReference type="InterPro" id="IPR050397">
    <property type="entry name" value="Env_Response_Regulators"/>
</dbReference>
<keyword evidence="3" id="KW-0804">Transcription</keyword>
<dbReference type="Gene3D" id="1.10.10.10">
    <property type="entry name" value="Winged helix-like DNA-binding domain superfamily/Winged helix DNA-binding domain"/>
    <property type="match status" value="1"/>
</dbReference>
<gene>
    <name evidence="6" type="ORF">DXA38_17080</name>
</gene>
<dbReference type="GO" id="GO:0005829">
    <property type="term" value="C:cytosol"/>
    <property type="evidence" value="ECO:0007669"/>
    <property type="project" value="TreeGrafter"/>
</dbReference>
<dbReference type="PROSITE" id="PS50042">
    <property type="entry name" value="CNMP_BINDING_3"/>
    <property type="match status" value="1"/>
</dbReference>
<dbReference type="SMART" id="SM00100">
    <property type="entry name" value="cNMP"/>
    <property type="match status" value="1"/>
</dbReference>
<evidence type="ECO:0000256" key="3">
    <source>
        <dbReference type="ARBA" id="ARBA00023163"/>
    </source>
</evidence>
<dbReference type="SMART" id="SM00419">
    <property type="entry name" value="HTH_CRP"/>
    <property type="match status" value="1"/>
</dbReference>
<dbReference type="RefSeq" id="WP_117444235.1">
    <property type="nucleotide sequence ID" value="NZ_JAJFEN010000072.1"/>
</dbReference>
<accession>A0A3E2VNE9</accession>
<dbReference type="PANTHER" id="PTHR24567:SF74">
    <property type="entry name" value="HTH-TYPE TRANSCRIPTIONAL REGULATOR ARCR"/>
    <property type="match status" value="1"/>
</dbReference>
<dbReference type="InterPro" id="IPR018490">
    <property type="entry name" value="cNMP-bd_dom_sf"/>
</dbReference>
<reference evidence="6 7" key="1">
    <citation type="submission" date="2018-08" db="EMBL/GenBank/DDBJ databases">
        <title>A genome reference for cultivated species of the human gut microbiota.</title>
        <authorList>
            <person name="Zou Y."/>
            <person name="Xue W."/>
            <person name="Luo G."/>
        </authorList>
    </citation>
    <scope>NUCLEOTIDE SEQUENCE [LARGE SCALE GENOMIC DNA]</scope>
    <source>
        <strain evidence="6 7">OF01-2LB</strain>
    </source>
</reference>
<dbReference type="GO" id="GO:0003677">
    <property type="term" value="F:DNA binding"/>
    <property type="evidence" value="ECO:0007669"/>
    <property type="project" value="UniProtKB-KW"/>
</dbReference>
<evidence type="ECO:0000313" key="6">
    <source>
        <dbReference type="EMBL" id="RGC12338.1"/>
    </source>
</evidence>
<dbReference type="InterPro" id="IPR014710">
    <property type="entry name" value="RmlC-like_jellyroll"/>
</dbReference>
<dbReference type="InterPro" id="IPR036390">
    <property type="entry name" value="WH_DNA-bd_sf"/>
</dbReference>
<evidence type="ECO:0000259" key="4">
    <source>
        <dbReference type="PROSITE" id="PS50042"/>
    </source>
</evidence>